<dbReference type="Gene3D" id="3.90.78.10">
    <property type="entry name" value="UDP-N-acetylenolpyruvoylglucosamine reductase, C-terminal domain"/>
    <property type="match status" value="1"/>
</dbReference>
<dbReference type="GO" id="GO:0071949">
    <property type="term" value="F:FAD binding"/>
    <property type="evidence" value="ECO:0007669"/>
    <property type="project" value="InterPro"/>
</dbReference>
<dbReference type="EMBL" id="DYWQ01000084">
    <property type="protein sequence ID" value="HJF45211.1"/>
    <property type="molecule type" value="Genomic_DNA"/>
</dbReference>
<dbReference type="PANTHER" id="PTHR21071:SF4">
    <property type="entry name" value="UDP-N-ACETYLENOLPYRUVOYLGLUCOSAMINE REDUCTASE"/>
    <property type="match status" value="1"/>
</dbReference>
<keyword evidence="11 17" id="KW-0133">Cell shape</keyword>
<evidence type="ECO:0000256" key="12">
    <source>
        <dbReference type="ARBA" id="ARBA00022984"/>
    </source>
</evidence>
<keyword evidence="12 17" id="KW-0573">Peptidoglycan synthesis</keyword>
<keyword evidence="6 17" id="KW-0963">Cytoplasm</keyword>
<dbReference type="InterPro" id="IPR036318">
    <property type="entry name" value="FAD-bd_PCMH-like_sf"/>
</dbReference>
<comment type="caution">
    <text evidence="19">The sequence shown here is derived from an EMBL/GenBank/DDBJ whole genome shotgun (WGS) entry which is preliminary data.</text>
</comment>
<dbReference type="Proteomes" id="UP000697330">
    <property type="component" value="Unassembled WGS sequence"/>
</dbReference>
<gene>
    <name evidence="17 19" type="primary">murB</name>
    <name evidence="19" type="ORF">K8U72_05440</name>
</gene>
<feature type="active site" evidence="17">
    <location>
        <position position="177"/>
    </location>
</feature>
<protein>
    <recommendedName>
        <fullName evidence="17">UDP-N-acetylenolpyruvoylglucosamine reductase</fullName>
        <ecNumber evidence="17">1.3.1.98</ecNumber>
    </recommendedName>
    <alternativeName>
        <fullName evidence="17">UDP-N-acetylmuramate dehydrogenase</fullName>
    </alternativeName>
</protein>
<dbReference type="SUPFAM" id="SSF56176">
    <property type="entry name" value="FAD-binding/transporter-associated domain-like"/>
    <property type="match status" value="1"/>
</dbReference>
<evidence type="ECO:0000256" key="7">
    <source>
        <dbReference type="ARBA" id="ARBA00022618"/>
    </source>
</evidence>
<comment type="subcellular location">
    <subcellularLocation>
        <location evidence="3 17">Cytoplasm</location>
    </subcellularLocation>
</comment>
<keyword evidence="13 17" id="KW-0560">Oxidoreductase</keyword>
<dbReference type="SUPFAM" id="SSF56194">
    <property type="entry name" value="Uridine diphospho-N-Acetylenolpyruvylglucosamine reductase, MurB, C-terminal domain"/>
    <property type="match status" value="1"/>
</dbReference>
<feature type="domain" description="FAD-binding PCMH-type" evidence="18">
    <location>
        <begin position="31"/>
        <end position="197"/>
    </location>
</feature>
<dbReference type="InterPro" id="IPR036635">
    <property type="entry name" value="MurB_C_sf"/>
</dbReference>
<dbReference type="GO" id="GO:0008360">
    <property type="term" value="P:regulation of cell shape"/>
    <property type="evidence" value="ECO:0007669"/>
    <property type="project" value="UniProtKB-KW"/>
</dbReference>
<comment type="function">
    <text evidence="2 17">Cell wall formation.</text>
</comment>
<evidence type="ECO:0000256" key="13">
    <source>
        <dbReference type="ARBA" id="ARBA00023002"/>
    </source>
</evidence>
<dbReference type="Gene3D" id="3.30.465.10">
    <property type="match status" value="1"/>
</dbReference>
<dbReference type="GO" id="GO:0051301">
    <property type="term" value="P:cell division"/>
    <property type="evidence" value="ECO:0007669"/>
    <property type="project" value="UniProtKB-KW"/>
</dbReference>
<dbReference type="InterPro" id="IPR016167">
    <property type="entry name" value="FAD-bd_PCMH_sub1"/>
</dbReference>
<dbReference type="InterPro" id="IPR016169">
    <property type="entry name" value="FAD-bd_PCMH_sub2"/>
</dbReference>
<evidence type="ECO:0000313" key="20">
    <source>
        <dbReference type="Proteomes" id="UP000697330"/>
    </source>
</evidence>
<comment type="catalytic activity">
    <reaction evidence="16 17">
        <text>UDP-N-acetyl-alpha-D-muramate + NADP(+) = UDP-N-acetyl-3-O-(1-carboxyvinyl)-alpha-D-glucosamine + NADPH + H(+)</text>
        <dbReference type="Rhea" id="RHEA:12248"/>
        <dbReference type="ChEBI" id="CHEBI:15378"/>
        <dbReference type="ChEBI" id="CHEBI:57783"/>
        <dbReference type="ChEBI" id="CHEBI:58349"/>
        <dbReference type="ChEBI" id="CHEBI:68483"/>
        <dbReference type="ChEBI" id="CHEBI:70757"/>
        <dbReference type="EC" id="1.3.1.98"/>
    </reaction>
</comment>
<accession>A0A921GFT3</accession>
<dbReference type="NCBIfam" id="NF010480">
    <property type="entry name" value="PRK13905.1"/>
    <property type="match status" value="1"/>
</dbReference>
<keyword evidence="9 17" id="KW-0274">FAD</keyword>
<comment type="cofactor">
    <cofactor evidence="1 17">
        <name>FAD</name>
        <dbReference type="ChEBI" id="CHEBI:57692"/>
    </cofactor>
</comment>
<proteinExistence type="inferred from homology"/>
<evidence type="ECO:0000256" key="9">
    <source>
        <dbReference type="ARBA" id="ARBA00022827"/>
    </source>
</evidence>
<evidence type="ECO:0000256" key="1">
    <source>
        <dbReference type="ARBA" id="ARBA00001974"/>
    </source>
</evidence>
<evidence type="ECO:0000256" key="15">
    <source>
        <dbReference type="ARBA" id="ARBA00023316"/>
    </source>
</evidence>
<organism evidence="19 20">
    <name type="scientific">Thermophilibacter provencensis</name>
    <dbReference type="NCBI Taxonomy" id="1852386"/>
    <lineage>
        <taxon>Bacteria</taxon>
        <taxon>Bacillati</taxon>
        <taxon>Actinomycetota</taxon>
        <taxon>Coriobacteriia</taxon>
        <taxon>Coriobacteriales</taxon>
        <taxon>Atopobiaceae</taxon>
        <taxon>Thermophilibacter</taxon>
    </lineage>
</organism>
<dbReference type="InterPro" id="IPR011601">
    <property type="entry name" value="MurB_C"/>
</dbReference>
<dbReference type="InterPro" id="IPR006094">
    <property type="entry name" value="Oxid_FAD_bind_N"/>
</dbReference>
<dbReference type="Gene3D" id="3.30.43.10">
    <property type="entry name" value="Uridine Diphospho-n-acetylenolpyruvylglucosamine Reductase, domain 2"/>
    <property type="match status" value="1"/>
</dbReference>
<comment type="pathway">
    <text evidence="4 17">Cell wall biogenesis; peptidoglycan biosynthesis.</text>
</comment>
<dbReference type="AlphaFoldDB" id="A0A921GFT3"/>
<sequence length="304" mass="31977">MSVFNAYMTLSGAIDADVLRDERLSRHTTYRIGGPAALFVAAHSYAALARTVAVLAAERVDWVIIGKGSNLLVSDRGYDGCVITLDDEFSRIAIGDDGSVTVGAGAALSKVVNEALKAGLSGLEFCVGIPGTAGGAISMDAGTRHEWIGRRVRDLVVLRPGEGLHRYQGSDVEWGYRSTSIPTSEIILEATLALEPGSRAEITADMEERLRRRREAQPLGAPSCGSVFRNPPERSAGILVESCGLKGASCGGAQISPEHANFIVNRGGATAADVIALIGRAHDEVLARYGVDLACEVKLLGFGA</sequence>
<feature type="active site" evidence="17">
    <location>
        <position position="296"/>
    </location>
</feature>
<evidence type="ECO:0000259" key="18">
    <source>
        <dbReference type="PROSITE" id="PS51387"/>
    </source>
</evidence>
<evidence type="ECO:0000256" key="6">
    <source>
        <dbReference type="ARBA" id="ARBA00022490"/>
    </source>
</evidence>
<name>A0A921GFT3_9ACTN</name>
<dbReference type="Pfam" id="PF02873">
    <property type="entry name" value="MurB_C"/>
    <property type="match status" value="1"/>
</dbReference>
<keyword evidence="15 17" id="KW-0961">Cell wall biogenesis/degradation</keyword>
<dbReference type="Pfam" id="PF01565">
    <property type="entry name" value="FAD_binding_4"/>
    <property type="match status" value="1"/>
</dbReference>
<evidence type="ECO:0000256" key="10">
    <source>
        <dbReference type="ARBA" id="ARBA00022857"/>
    </source>
</evidence>
<dbReference type="GO" id="GO:0071555">
    <property type="term" value="P:cell wall organization"/>
    <property type="evidence" value="ECO:0007669"/>
    <property type="project" value="UniProtKB-KW"/>
</dbReference>
<keyword evidence="14 17" id="KW-0131">Cell cycle</keyword>
<dbReference type="InterPro" id="IPR003170">
    <property type="entry name" value="MurB"/>
</dbReference>
<dbReference type="NCBIfam" id="TIGR00179">
    <property type="entry name" value="murB"/>
    <property type="match status" value="1"/>
</dbReference>
<evidence type="ECO:0000256" key="14">
    <source>
        <dbReference type="ARBA" id="ARBA00023306"/>
    </source>
</evidence>
<evidence type="ECO:0000256" key="17">
    <source>
        <dbReference type="HAMAP-Rule" id="MF_00037"/>
    </source>
</evidence>
<evidence type="ECO:0000256" key="16">
    <source>
        <dbReference type="ARBA" id="ARBA00048914"/>
    </source>
</evidence>
<dbReference type="InterPro" id="IPR016166">
    <property type="entry name" value="FAD-bd_PCMH"/>
</dbReference>
<keyword evidence="10 17" id="KW-0521">NADP</keyword>
<dbReference type="PANTHER" id="PTHR21071">
    <property type="entry name" value="UDP-N-ACETYLENOLPYRUVOYLGLUCOSAMINE REDUCTASE"/>
    <property type="match status" value="1"/>
</dbReference>
<dbReference type="GO" id="GO:0008762">
    <property type="term" value="F:UDP-N-acetylmuramate dehydrogenase activity"/>
    <property type="evidence" value="ECO:0007669"/>
    <property type="project" value="UniProtKB-UniRule"/>
</dbReference>
<reference evidence="19" key="2">
    <citation type="submission" date="2021-09" db="EMBL/GenBank/DDBJ databases">
        <authorList>
            <person name="Gilroy R."/>
        </authorList>
    </citation>
    <scope>NUCLEOTIDE SEQUENCE</scope>
    <source>
        <strain evidence="19">CHK124-7917</strain>
    </source>
</reference>
<keyword evidence="8 17" id="KW-0285">Flavoprotein</keyword>
<dbReference type="PROSITE" id="PS51387">
    <property type="entry name" value="FAD_PCMH"/>
    <property type="match status" value="1"/>
</dbReference>
<keyword evidence="7 17" id="KW-0132">Cell division</keyword>
<dbReference type="GO" id="GO:0009252">
    <property type="term" value="P:peptidoglycan biosynthetic process"/>
    <property type="evidence" value="ECO:0007669"/>
    <property type="project" value="UniProtKB-UniRule"/>
</dbReference>
<dbReference type="EC" id="1.3.1.98" evidence="17"/>
<reference evidence="19" key="1">
    <citation type="journal article" date="2021" name="PeerJ">
        <title>Extensive microbial diversity within the chicken gut microbiome revealed by metagenomics and culture.</title>
        <authorList>
            <person name="Gilroy R."/>
            <person name="Ravi A."/>
            <person name="Getino M."/>
            <person name="Pursley I."/>
            <person name="Horton D.L."/>
            <person name="Alikhan N.F."/>
            <person name="Baker D."/>
            <person name="Gharbi K."/>
            <person name="Hall N."/>
            <person name="Watson M."/>
            <person name="Adriaenssens E.M."/>
            <person name="Foster-Nyarko E."/>
            <person name="Jarju S."/>
            <person name="Secka A."/>
            <person name="Antonio M."/>
            <person name="Oren A."/>
            <person name="Chaudhuri R.R."/>
            <person name="La Ragione R."/>
            <person name="Hildebrand F."/>
            <person name="Pallen M.J."/>
        </authorList>
    </citation>
    <scope>NUCLEOTIDE SEQUENCE</scope>
    <source>
        <strain evidence="19">CHK124-7917</strain>
    </source>
</reference>
<evidence type="ECO:0000256" key="5">
    <source>
        <dbReference type="ARBA" id="ARBA00010485"/>
    </source>
</evidence>
<evidence type="ECO:0000256" key="2">
    <source>
        <dbReference type="ARBA" id="ARBA00003921"/>
    </source>
</evidence>
<evidence type="ECO:0000256" key="8">
    <source>
        <dbReference type="ARBA" id="ARBA00022630"/>
    </source>
</evidence>
<evidence type="ECO:0000256" key="4">
    <source>
        <dbReference type="ARBA" id="ARBA00004752"/>
    </source>
</evidence>
<dbReference type="RefSeq" id="WP_274959046.1">
    <property type="nucleotide sequence ID" value="NZ_CAUWLO010000006.1"/>
</dbReference>
<evidence type="ECO:0000256" key="3">
    <source>
        <dbReference type="ARBA" id="ARBA00004496"/>
    </source>
</evidence>
<feature type="active site" description="Proton donor" evidence="17">
    <location>
        <position position="226"/>
    </location>
</feature>
<dbReference type="GO" id="GO:0005829">
    <property type="term" value="C:cytosol"/>
    <property type="evidence" value="ECO:0007669"/>
    <property type="project" value="TreeGrafter"/>
</dbReference>
<evidence type="ECO:0000256" key="11">
    <source>
        <dbReference type="ARBA" id="ARBA00022960"/>
    </source>
</evidence>
<dbReference type="HAMAP" id="MF_00037">
    <property type="entry name" value="MurB"/>
    <property type="match status" value="1"/>
</dbReference>
<evidence type="ECO:0000313" key="19">
    <source>
        <dbReference type="EMBL" id="HJF45211.1"/>
    </source>
</evidence>
<comment type="similarity">
    <text evidence="5 17">Belongs to the MurB family.</text>
</comment>